<accession>A0ABT6HGI9</accession>
<proteinExistence type="predicted"/>
<protein>
    <submittedName>
        <fullName evidence="2">Uncharacterized protein</fullName>
    </submittedName>
</protein>
<evidence type="ECO:0000313" key="3">
    <source>
        <dbReference type="Proteomes" id="UP001223144"/>
    </source>
</evidence>
<organism evidence="2 3">
    <name type="scientific">Streptomyces chengmaiensis</name>
    <dbReference type="NCBI Taxonomy" id="3040919"/>
    <lineage>
        <taxon>Bacteria</taxon>
        <taxon>Bacillati</taxon>
        <taxon>Actinomycetota</taxon>
        <taxon>Actinomycetes</taxon>
        <taxon>Kitasatosporales</taxon>
        <taxon>Streptomycetaceae</taxon>
        <taxon>Streptomyces</taxon>
    </lineage>
</organism>
<feature type="region of interest" description="Disordered" evidence="1">
    <location>
        <begin position="1051"/>
        <end position="1070"/>
    </location>
</feature>
<gene>
    <name evidence="2" type="ORF">QCN29_03590</name>
</gene>
<feature type="compositionally biased region" description="Low complexity" evidence="1">
    <location>
        <begin position="883"/>
        <end position="897"/>
    </location>
</feature>
<dbReference type="Proteomes" id="UP001223144">
    <property type="component" value="Unassembled WGS sequence"/>
</dbReference>
<keyword evidence="3" id="KW-1185">Reference proteome</keyword>
<sequence length="1070" mass="116165">MSEGGQRAAPAAPAAPAAAPAAGGGSRGAEDSGAGEGRRPEGAASGEAGRSFSGVRSSVADSGAAYAAQQAGANFRVHGYNTVVDGQNAYVHAGDVHHHHGTGPRLSLVSGSVPREELRDLRLVFVEPTRYRRLQAELRRERLLVLCGDAGSGRAFTAVSLLDEAARGEVHRMDSATEIDRIAEEDIRPERGYLLEVSGDDDARQADQAGEGLAELVVRLARRPAGVHLDRLRDLLQRTSSFAVLVVDPGGFADELLRGRYARMFEPPDPQMVLRAHLLRELGQGRTGTVEQAMTLANTDAVQEALGLDVLRPHEAVTLSGLLARQVRGEIGEQELLAECGRFAEHQARSWFSGAGRGASPGATPNTLRIAAFRCALAAYNGSPYGLAAEAAERLAREFMTTATPEEEPGRPLFTDSQETQLSAARAVLEESEAELAGVRVKTTRVRFQGRALSLAVLLEVWSRHHDARGPLIRWLRAQCDDPRPAVWLPAAVTCGVLLRHDSAYVLHELLLPLSASLSDTPRRAAATAMAAAAEDPGTRLMLDSVLQLWAEGDDPELRRSTALAHGFGVIAPDTAACLSSLGRLARRDDWDLMGDVAYSVARLLAGDDPSTVVSRIGMWLADGRRSHNDLGLLSVIQIASLRTWAVWTLEERSSLEPYGDWPLLATLLATRPDQRTRLADLMRFALETSRSRSAAVDALTEWLRRGGRTAGTAGRTLRVHPPAGGPPGGIPATAPPGAAVDERPGRDSPDHHLAAPRRRTVRRLNPRPRRPSGARSPPVRSHRRTAAPRRAERTQQMNTPAQPPHGGQQPWGRLPQQPSAGEMTHLPAKTPEHGLSAGSPQDRPGAQPQDGAPRHGRRRPQSSSAPEGSTSMSAQAHPPYPQQHAWAANPPNQAAARPGFSPQSPHYQPPAVPMGPPPPRSRRERPHQQRPSQDMPGPFVREYKPRWPYQHSSAQVASALFHRYSRPRLVTADAVENFFRKWFTPAPYTVIDVQLGWHVTAFEMELPSADPALFFPARVKVRWRVVDPFKVAKSQITDVAQLMVPEMEDRLRSVSGPSECARPTRPTKR</sequence>
<feature type="compositionally biased region" description="Pro residues" evidence="1">
    <location>
        <begin position="908"/>
        <end position="920"/>
    </location>
</feature>
<feature type="region of interest" description="Disordered" evidence="1">
    <location>
        <begin position="708"/>
        <end position="944"/>
    </location>
</feature>
<feature type="compositionally biased region" description="Low complexity" evidence="1">
    <location>
        <begin position="42"/>
        <end position="54"/>
    </location>
</feature>
<comment type="caution">
    <text evidence="2">The sequence shown here is derived from an EMBL/GenBank/DDBJ whole genome shotgun (WGS) entry which is preliminary data.</text>
</comment>
<feature type="compositionally biased region" description="Low complexity" evidence="1">
    <location>
        <begin position="8"/>
        <end position="21"/>
    </location>
</feature>
<dbReference type="RefSeq" id="WP_279926194.1">
    <property type="nucleotide sequence ID" value="NZ_JARWBG010000003.1"/>
</dbReference>
<feature type="compositionally biased region" description="Basic residues" evidence="1">
    <location>
        <begin position="755"/>
        <end position="773"/>
    </location>
</feature>
<evidence type="ECO:0000313" key="2">
    <source>
        <dbReference type="EMBL" id="MDH2387884.1"/>
    </source>
</evidence>
<feature type="region of interest" description="Disordered" evidence="1">
    <location>
        <begin position="1"/>
        <end position="54"/>
    </location>
</feature>
<name>A0ABT6HGI9_9ACTN</name>
<feature type="compositionally biased region" description="Polar residues" evidence="1">
    <location>
        <begin position="862"/>
        <end position="875"/>
    </location>
</feature>
<evidence type="ECO:0000256" key="1">
    <source>
        <dbReference type="SAM" id="MobiDB-lite"/>
    </source>
</evidence>
<feature type="compositionally biased region" description="Basic and acidic residues" evidence="1">
    <location>
        <begin position="741"/>
        <end position="754"/>
    </location>
</feature>
<feature type="compositionally biased region" description="Low complexity" evidence="1">
    <location>
        <begin position="731"/>
        <end position="740"/>
    </location>
</feature>
<reference evidence="2 3" key="1">
    <citation type="submission" date="2023-04" db="EMBL/GenBank/DDBJ databases">
        <title>Streptomyces chengmaiensis sp. nov. isolated from the stem of mangrove plant in Hainan.</title>
        <authorList>
            <person name="Huang X."/>
            <person name="Zhou S."/>
            <person name="Chu X."/>
            <person name="Xie Y."/>
            <person name="Lin Y."/>
        </authorList>
    </citation>
    <scope>NUCLEOTIDE SEQUENCE [LARGE SCALE GENOMIC DNA]</scope>
    <source>
        <strain evidence="2 3">HNM0663</strain>
    </source>
</reference>
<dbReference type="EMBL" id="JARWBG010000003">
    <property type="protein sequence ID" value="MDH2387884.1"/>
    <property type="molecule type" value="Genomic_DNA"/>
</dbReference>